<accession>A0A1F5KQP7</accession>
<name>A0A1F5KQP7_9BACT</name>
<reference evidence="1 2" key="1">
    <citation type="journal article" date="2016" name="Nat. Commun.">
        <title>Thousands of microbial genomes shed light on interconnected biogeochemical processes in an aquifer system.</title>
        <authorList>
            <person name="Anantharaman K."/>
            <person name="Brown C.T."/>
            <person name="Hug L.A."/>
            <person name="Sharon I."/>
            <person name="Castelle C.J."/>
            <person name="Probst A.J."/>
            <person name="Thomas B.C."/>
            <person name="Singh A."/>
            <person name="Wilkins M.J."/>
            <person name="Karaoz U."/>
            <person name="Brodie E.L."/>
            <person name="Williams K.H."/>
            <person name="Hubbard S.S."/>
            <person name="Banfield J.F."/>
        </authorList>
    </citation>
    <scope>NUCLEOTIDE SEQUENCE [LARGE SCALE GENOMIC DNA]</scope>
</reference>
<evidence type="ECO:0000313" key="1">
    <source>
        <dbReference type="EMBL" id="OGE43174.1"/>
    </source>
</evidence>
<dbReference type="AlphaFoldDB" id="A0A1F5KQP7"/>
<proteinExistence type="predicted"/>
<dbReference type="Gene3D" id="2.40.70.10">
    <property type="entry name" value="Acid Proteases"/>
    <property type="match status" value="1"/>
</dbReference>
<organism evidence="1 2">
    <name type="scientific">Candidatus Daviesbacteria bacterium RIFCSPLOWO2_01_FULL_39_12</name>
    <dbReference type="NCBI Taxonomy" id="1797785"/>
    <lineage>
        <taxon>Bacteria</taxon>
        <taxon>Candidatus Daviesiibacteriota</taxon>
    </lineage>
</organism>
<gene>
    <name evidence="1" type="ORF">A3B45_01400</name>
</gene>
<comment type="caution">
    <text evidence="1">The sequence shown here is derived from an EMBL/GenBank/DDBJ whole genome shotgun (WGS) entry which is preliminary data.</text>
</comment>
<sequence>MNFPYTTLPGVPKDTKRPLVPIKFIHKDKSTLPILSLIDSGADYSYLTMEIAKLLDIDLSGVKPHTSFGINGTPFLCYPSEITIELGGHHLNIPVQFSNQLSKAFPCILGQEDFFSKARITFERYKWNLDIRLLEK</sequence>
<evidence type="ECO:0008006" key="3">
    <source>
        <dbReference type="Google" id="ProtNLM"/>
    </source>
</evidence>
<dbReference type="InterPro" id="IPR021109">
    <property type="entry name" value="Peptidase_aspartic_dom_sf"/>
</dbReference>
<dbReference type="SUPFAM" id="SSF50630">
    <property type="entry name" value="Acid proteases"/>
    <property type="match status" value="1"/>
</dbReference>
<evidence type="ECO:0000313" key="2">
    <source>
        <dbReference type="Proteomes" id="UP000178565"/>
    </source>
</evidence>
<dbReference type="EMBL" id="MFDM01000017">
    <property type="protein sequence ID" value="OGE43174.1"/>
    <property type="molecule type" value="Genomic_DNA"/>
</dbReference>
<dbReference type="STRING" id="1797785.A3B45_01400"/>
<protein>
    <recommendedName>
        <fullName evidence="3">Peptidase A2 domain-containing protein</fullName>
    </recommendedName>
</protein>
<dbReference type="Proteomes" id="UP000178565">
    <property type="component" value="Unassembled WGS sequence"/>
</dbReference>
<dbReference type="CDD" id="cd00303">
    <property type="entry name" value="retropepsin_like"/>
    <property type="match status" value="1"/>
</dbReference>